<proteinExistence type="predicted"/>
<evidence type="ECO:0000313" key="4">
    <source>
        <dbReference type="Proteomes" id="UP000018144"/>
    </source>
</evidence>
<reference evidence="3 4" key="1">
    <citation type="journal article" date="2013" name="PLoS Genet.">
        <title>The genome and development-dependent transcriptomes of Pyronema confluens: a window into fungal evolution.</title>
        <authorList>
            <person name="Traeger S."/>
            <person name="Altegoer F."/>
            <person name="Freitag M."/>
            <person name="Gabaldon T."/>
            <person name="Kempken F."/>
            <person name="Kumar A."/>
            <person name="Marcet-Houben M."/>
            <person name="Poggeler S."/>
            <person name="Stajich J.E."/>
            <person name="Nowrousian M."/>
        </authorList>
    </citation>
    <scope>NUCLEOTIDE SEQUENCE [LARGE SCALE GENOMIC DNA]</scope>
    <source>
        <strain evidence="4">CBS 100304</strain>
        <tissue evidence="3">Vegetative mycelium</tissue>
    </source>
</reference>
<protein>
    <submittedName>
        <fullName evidence="3">Uncharacterized protein</fullName>
    </submittedName>
</protein>
<keyword evidence="4" id="KW-1185">Reference proteome</keyword>
<name>U4LVH8_PYROM</name>
<feature type="coiled-coil region" evidence="1">
    <location>
        <begin position="75"/>
        <end position="164"/>
    </location>
</feature>
<sequence length="353" mass="40684">MSTENSCEQSIYSSIQTSTQASTPGSDTPSASENMSTTPTANLQMASPTYENMFRSFQDTFASLRVEMTRLEIENKRLVEHNTVIEKELETLNEENVKLSGANNDAMKKLAEVEDKNAGLQKEYSGLEGLKEVLGWKKRCEELDNRATENQKRIEKRFEELENRATENHGIMKKRMAIVQQQSQLNREQAIDGIKAQQALDLKRVIALMSRKDLKDSYIFREKPLETIPNGMIQVNRAKVDIINHRVRDASPPREDEDSWFLYVVRDQYKDFKKFANLAESVFGLDRGCLRWLKGTYTRFCGCDQRQSKSRVSRKEFITMWEEQASQKDRIYILSGEGDYGSSTVYFVEEEAV</sequence>
<dbReference type="Proteomes" id="UP000018144">
    <property type="component" value="Unassembled WGS sequence"/>
</dbReference>
<feature type="compositionally biased region" description="Polar residues" evidence="2">
    <location>
        <begin position="24"/>
        <end position="39"/>
    </location>
</feature>
<gene>
    <name evidence="3" type="ORF">PCON_03975</name>
</gene>
<evidence type="ECO:0000256" key="2">
    <source>
        <dbReference type="SAM" id="MobiDB-lite"/>
    </source>
</evidence>
<keyword evidence="1" id="KW-0175">Coiled coil</keyword>
<organism evidence="3 4">
    <name type="scientific">Pyronema omphalodes (strain CBS 100304)</name>
    <name type="common">Pyronema confluens</name>
    <dbReference type="NCBI Taxonomy" id="1076935"/>
    <lineage>
        <taxon>Eukaryota</taxon>
        <taxon>Fungi</taxon>
        <taxon>Dikarya</taxon>
        <taxon>Ascomycota</taxon>
        <taxon>Pezizomycotina</taxon>
        <taxon>Pezizomycetes</taxon>
        <taxon>Pezizales</taxon>
        <taxon>Pyronemataceae</taxon>
        <taxon>Pyronema</taxon>
    </lineage>
</organism>
<dbReference type="OrthoDB" id="5459985at2759"/>
<dbReference type="AlphaFoldDB" id="U4LVH8"/>
<feature type="compositionally biased region" description="Low complexity" evidence="2">
    <location>
        <begin position="9"/>
        <end position="23"/>
    </location>
</feature>
<dbReference type="EMBL" id="HF936572">
    <property type="protein sequence ID" value="CCX34582.1"/>
    <property type="molecule type" value="Genomic_DNA"/>
</dbReference>
<evidence type="ECO:0000256" key="1">
    <source>
        <dbReference type="SAM" id="Coils"/>
    </source>
</evidence>
<accession>U4LVH8</accession>
<feature type="region of interest" description="Disordered" evidence="2">
    <location>
        <begin position="1"/>
        <end position="39"/>
    </location>
</feature>
<evidence type="ECO:0000313" key="3">
    <source>
        <dbReference type="EMBL" id="CCX34582.1"/>
    </source>
</evidence>